<evidence type="ECO:0000256" key="2">
    <source>
        <dbReference type="ARBA" id="ARBA00023242"/>
    </source>
</evidence>
<dbReference type="Gene3D" id="2.30.280.10">
    <property type="entry name" value="SRA-YDG"/>
    <property type="match status" value="1"/>
</dbReference>
<proteinExistence type="predicted"/>
<dbReference type="InterPro" id="IPR003105">
    <property type="entry name" value="SRA_YDG"/>
</dbReference>
<comment type="subcellular location">
    <subcellularLocation>
        <location evidence="1">Chromosome</location>
        <location evidence="1">Centromere</location>
    </subcellularLocation>
    <subcellularLocation>
        <location evidence="3">Nucleus</location>
    </subcellularLocation>
</comment>
<dbReference type="InterPro" id="IPR015947">
    <property type="entry name" value="PUA-like_sf"/>
</dbReference>
<evidence type="ECO:0000256" key="1">
    <source>
        <dbReference type="ARBA" id="ARBA00004584"/>
    </source>
</evidence>
<dbReference type="Proteomes" id="UP000827889">
    <property type="component" value="Chromosome 5"/>
</dbReference>
<accession>A0ABM3HGE3</accession>
<dbReference type="SUPFAM" id="SSF88697">
    <property type="entry name" value="PUA domain-like"/>
    <property type="match status" value="1"/>
</dbReference>
<dbReference type="PANTHER" id="PTHR45660:SF94">
    <property type="entry name" value="HISTONE-LYSINE N-METHYLTRANSFERASE, H3 LYSINE-9 SPECIFIC SUVH4"/>
    <property type="match status" value="1"/>
</dbReference>
<dbReference type="InterPro" id="IPR051357">
    <property type="entry name" value="H3K9_HMTase_SUVAR3-9"/>
</dbReference>
<dbReference type="Pfam" id="PF02182">
    <property type="entry name" value="SAD_SRA"/>
    <property type="match status" value="1"/>
</dbReference>
<dbReference type="PANTHER" id="PTHR45660">
    <property type="entry name" value="HISTONE-LYSINE N-METHYLTRANSFERASE SETMAR"/>
    <property type="match status" value="1"/>
</dbReference>
<protein>
    <submittedName>
        <fullName evidence="7">YDG domain-containing protein At5g47150-like</fullName>
    </submittedName>
</protein>
<dbReference type="GeneID" id="125315267"/>
<evidence type="ECO:0000313" key="7">
    <source>
        <dbReference type="RefSeq" id="XP_048135676.1"/>
    </source>
</evidence>
<evidence type="ECO:0000256" key="3">
    <source>
        <dbReference type="PROSITE-ProRule" id="PRU00358"/>
    </source>
</evidence>
<dbReference type="RefSeq" id="XP_048135676.1">
    <property type="nucleotide sequence ID" value="XM_048279719.1"/>
</dbReference>
<evidence type="ECO:0000313" key="6">
    <source>
        <dbReference type="Proteomes" id="UP000827889"/>
    </source>
</evidence>
<organism evidence="6 7">
    <name type="scientific">Rhodamnia argentea</name>
    <dbReference type="NCBI Taxonomy" id="178133"/>
    <lineage>
        <taxon>Eukaryota</taxon>
        <taxon>Viridiplantae</taxon>
        <taxon>Streptophyta</taxon>
        <taxon>Embryophyta</taxon>
        <taxon>Tracheophyta</taxon>
        <taxon>Spermatophyta</taxon>
        <taxon>Magnoliopsida</taxon>
        <taxon>eudicotyledons</taxon>
        <taxon>Gunneridae</taxon>
        <taxon>Pentapetalae</taxon>
        <taxon>rosids</taxon>
        <taxon>malvids</taxon>
        <taxon>Myrtales</taxon>
        <taxon>Myrtaceae</taxon>
        <taxon>Myrtoideae</taxon>
        <taxon>Myrteae</taxon>
        <taxon>Australasian group</taxon>
        <taxon>Rhodamnia</taxon>
    </lineage>
</organism>
<keyword evidence="6" id="KW-1185">Reference proteome</keyword>
<reference evidence="7" key="1">
    <citation type="submission" date="2025-08" db="UniProtKB">
        <authorList>
            <consortium name="RefSeq"/>
        </authorList>
    </citation>
    <scope>IDENTIFICATION</scope>
    <source>
        <tissue evidence="7">Leaf</tissue>
    </source>
</reference>
<dbReference type="PROSITE" id="PS51015">
    <property type="entry name" value="YDG"/>
    <property type="match status" value="1"/>
</dbReference>
<dbReference type="SMART" id="SM00466">
    <property type="entry name" value="SRA"/>
    <property type="match status" value="1"/>
</dbReference>
<evidence type="ECO:0000256" key="4">
    <source>
        <dbReference type="SAM" id="MobiDB-lite"/>
    </source>
</evidence>
<dbReference type="InterPro" id="IPR036987">
    <property type="entry name" value="SRA-YDG_sf"/>
</dbReference>
<gene>
    <name evidence="7" type="primary">LOC125315267</name>
</gene>
<sequence>MNGDSLPEKALSPREFVPDEFEKFICHHCGMVNDDVQIFPKEPETSVARDKGPKRKSPDRHEPARVRVMSTLALYREIIRELFLEKTKADKESIFMRRIDLYAAREVKKRVGYVHGTTRFIGEVPGVEVGDQFRYRMELAVVGLHRPPQGGIDYMGSHQDVLATSIVASRDYTDDPTNPNELVYLGQGGTLSYDKRAEDQSLTRGNLALVNSMKRNQPVRVIRKDMGHTFTYDGLYVVDRYRKIPGVRGKIVFEFVLKRLSSQLEILQHKRMKVGSILTFSQVDGDGGGGGQPWTALAASHEPSLTPCIFEVPCGFNVFTSLHRSSVAPPGSKNKRKPLVIIITCDPECSPNPCIIEVPWGSDVVASITASGSDEAALARPRGSSPCSGREV</sequence>
<feature type="region of interest" description="Disordered" evidence="4">
    <location>
        <begin position="43"/>
        <end position="62"/>
    </location>
</feature>
<evidence type="ECO:0000259" key="5">
    <source>
        <dbReference type="PROSITE" id="PS51015"/>
    </source>
</evidence>
<name>A0ABM3HGE3_9MYRT</name>
<feature type="domain" description="YDG" evidence="5">
    <location>
        <begin position="122"/>
        <end position="259"/>
    </location>
</feature>
<keyword evidence="2 3" id="KW-0539">Nucleus</keyword>